<dbReference type="Pfam" id="PF00011">
    <property type="entry name" value="HSP20"/>
    <property type="match status" value="1"/>
</dbReference>
<dbReference type="Pfam" id="PF13424">
    <property type="entry name" value="TPR_12"/>
    <property type="match status" value="1"/>
</dbReference>
<evidence type="ECO:0000256" key="4">
    <source>
        <dbReference type="SAM" id="MobiDB-lite"/>
    </source>
</evidence>
<feature type="compositionally biased region" description="Basic and acidic residues" evidence="4">
    <location>
        <begin position="609"/>
        <end position="621"/>
    </location>
</feature>
<dbReference type="InterPro" id="IPR002068">
    <property type="entry name" value="A-crystallin/Hsp20_dom"/>
</dbReference>
<dbReference type="EMBL" id="OZ020103">
    <property type="protein sequence ID" value="CAK9277435.1"/>
    <property type="molecule type" value="Genomic_DNA"/>
</dbReference>
<dbReference type="PROSITE" id="PS50005">
    <property type="entry name" value="TPR"/>
    <property type="match status" value="1"/>
</dbReference>
<keyword evidence="7" id="KW-1185">Reference proteome</keyword>
<evidence type="ECO:0000313" key="7">
    <source>
        <dbReference type="Proteomes" id="UP001497444"/>
    </source>
</evidence>
<feature type="compositionally biased region" description="Low complexity" evidence="4">
    <location>
        <begin position="549"/>
        <end position="562"/>
    </location>
</feature>
<protein>
    <recommendedName>
        <fullName evidence="5">SHSP domain-containing protein</fullName>
    </recommendedName>
</protein>
<feature type="domain" description="SHSP" evidence="5">
    <location>
        <begin position="734"/>
        <end position="849"/>
    </location>
</feature>
<comment type="similarity">
    <text evidence="1 3">Belongs to the small heat shock protein (HSP20) family.</text>
</comment>
<dbReference type="InterPro" id="IPR008978">
    <property type="entry name" value="HSP20-like_chaperone"/>
</dbReference>
<dbReference type="InterPro" id="IPR011990">
    <property type="entry name" value="TPR-like_helical_dom_sf"/>
</dbReference>
<evidence type="ECO:0000313" key="6">
    <source>
        <dbReference type="EMBL" id="CAK9277435.1"/>
    </source>
</evidence>
<dbReference type="SUPFAM" id="SSF49764">
    <property type="entry name" value="HSP20-like chaperones"/>
    <property type="match status" value="1"/>
</dbReference>
<feature type="compositionally biased region" description="Gly residues" evidence="4">
    <location>
        <begin position="8"/>
        <end position="24"/>
    </location>
</feature>
<feature type="repeat" description="TPR" evidence="2">
    <location>
        <begin position="272"/>
        <end position="305"/>
    </location>
</feature>
<organism evidence="6 7">
    <name type="scientific">Sphagnum jensenii</name>
    <dbReference type="NCBI Taxonomy" id="128206"/>
    <lineage>
        <taxon>Eukaryota</taxon>
        <taxon>Viridiplantae</taxon>
        <taxon>Streptophyta</taxon>
        <taxon>Embryophyta</taxon>
        <taxon>Bryophyta</taxon>
        <taxon>Sphagnophytina</taxon>
        <taxon>Sphagnopsida</taxon>
        <taxon>Sphagnales</taxon>
        <taxon>Sphagnaceae</taxon>
        <taxon>Sphagnum</taxon>
    </lineage>
</organism>
<reference evidence="6" key="1">
    <citation type="submission" date="2024-02" db="EMBL/GenBank/DDBJ databases">
        <authorList>
            <consortium name="ELIXIR-Norway"/>
            <consortium name="Elixir Norway"/>
        </authorList>
    </citation>
    <scope>NUCLEOTIDE SEQUENCE</scope>
</reference>
<evidence type="ECO:0000256" key="1">
    <source>
        <dbReference type="PROSITE-ProRule" id="PRU00285"/>
    </source>
</evidence>
<dbReference type="PROSITE" id="PS01031">
    <property type="entry name" value="SHSP"/>
    <property type="match status" value="1"/>
</dbReference>
<evidence type="ECO:0000256" key="2">
    <source>
        <dbReference type="PROSITE-ProRule" id="PRU00339"/>
    </source>
</evidence>
<sequence length="849" mass="95934">MSKRSRKGGGGGGGGGGGAVGSGLDGMKSCYKEAKKNGDREEEARWANQIGHALKEHGDYVEALTWFRLDYDISLKRKPVDQESPRVNLMPTCQSLGEIYLRLEDFDEALIYQKRHLDMAKELKDLVEQQRASTQLGRTFMDMYEQKDCVTALPKAKKYLSMAMELACVLKANPPVDKVSPSSFVVELVDAYNNLGMLKMVVEEPDVACKLLQQGLALCEEEEVGQTDAARTRLHHNLGRLHLEQRQWDLAMKHILKDIEICQDLPHPQGEAKGLNNLGEVHFKCQRYMDALQCYHRALNIVQKLQDEDHLLSIVQANIEVVQQAMPKMKEFQEALKQHIGLQRKVEAAKGSVSERRLYQQEFKALQSLLAQAHELQAWEQHLKLGKRLKKVVTFLGDMEKLGDALDLIGESYYNLRKYQKAQKWHFQSWQVCKRVKHLEGQAVAKNNYGNALDAAGDWNGALQAYLEAYEIAKCQGDAHLISQQISAIENLQYCYIVRLEHPEEASELDDELKKLKQLKEVQELDEEANSRCSETDIEEDDVSAQPKTWPDTDSSSPASSAHRQRMPAIKRANNGQWFTDRLHHNENSGSIVTEPVTPGHRKHSRMVLSDEHNSSDELKQLNEVQEVDEEAHSHHPTPDCETPDISAQTTSWPGTNSPLPSSVQSLRMPNLELTGGVRRFRDRLHPTENLRTMAMQSETHSHRKHFQIVLSDEEEGDDCAMALLRTHPSKSRVSRTAKSAGVVGDQAAICDQSANIIASEGTKKDQTKVQVEGGHMLHNSFKRREEEFHDPDAWHRVECSHNSFQGRFLLPANLNVKKLKVSVDNGVLTVTIPKLPKPNSHVCDNEID</sequence>
<gene>
    <name evidence="6" type="ORF">CSSPJE1EN1_LOCUS22913</name>
</gene>
<dbReference type="Gene3D" id="1.25.40.10">
    <property type="entry name" value="Tetratricopeptide repeat domain"/>
    <property type="match status" value="3"/>
</dbReference>
<name>A0ABP0XIM0_9BRYO</name>
<feature type="region of interest" description="Disordered" evidence="4">
    <location>
        <begin position="1"/>
        <end position="24"/>
    </location>
</feature>
<dbReference type="PANTHER" id="PTHR47684">
    <property type="entry name" value="PROTEIN TONSOKU"/>
    <property type="match status" value="1"/>
</dbReference>
<accession>A0ABP0XIM0</accession>
<feature type="compositionally biased region" description="Polar residues" evidence="4">
    <location>
        <begin position="646"/>
        <end position="665"/>
    </location>
</feature>
<evidence type="ECO:0000256" key="3">
    <source>
        <dbReference type="RuleBase" id="RU003616"/>
    </source>
</evidence>
<dbReference type="Gene3D" id="2.60.40.790">
    <property type="match status" value="1"/>
</dbReference>
<feature type="region of interest" description="Disordered" evidence="4">
    <location>
        <begin position="524"/>
        <end position="665"/>
    </location>
</feature>
<keyword evidence="2" id="KW-0802">TPR repeat</keyword>
<dbReference type="Proteomes" id="UP001497444">
    <property type="component" value="Chromosome 8"/>
</dbReference>
<dbReference type="Pfam" id="PF13176">
    <property type="entry name" value="TPR_7"/>
    <property type="match status" value="2"/>
</dbReference>
<dbReference type="SMART" id="SM00028">
    <property type="entry name" value="TPR"/>
    <property type="match status" value="6"/>
</dbReference>
<dbReference type="PANTHER" id="PTHR47684:SF1">
    <property type="entry name" value="PROTEIN TONSOKU"/>
    <property type="match status" value="1"/>
</dbReference>
<dbReference type="InterPro" id="IPR019734">
    <property type="entry name" value="TPR_rpt"/>
</dbReference>
<proteinExistence type="inferred from homology"/>
<evidence type="ECO:0000259" key="5">
    <source>
        <dbReference type="PROSITE" id="PS01031"/>
    </source>
</evidence>
<dbReference type="SUPFAM" id="SSF48452">
    <property type="entry name" value="TPR-like"/>
    <property type="match status" value="3"/>
</dbReference>
<dbReference type="InterPro" id="IPR044227">
    <property type="entry name" value="TONSOKU"/>
</dbReference>